<keyword evidence="2" id="KW-1185">Reference proteome</keyword>
<sequence length="176" mass="19836">MMSRFKEYKDETDETRIAHKIVEARQALYRLKRANVFDLKAKLLTNIPILKEKDLDPETSDAGGKSSTDQKRYVVTKSPWSGRPVPPVNQKDRQGLDVEEIENFLGSVPVLRHESKKPDGGPELIARLSPISPTRIAVIGDRLLTDILFGNMNGMFTIFTKKVVSEKNDNKMAVVV</sequence>
<evidence type="ECO:0000313" key="2">
    <source>
        <dbReference type="Proteomes" id="UP000789525"/>
    </source>
</evidence>
<dbReference type="Proteomes" id="UP000789525">
    <property type="component" value="Unassembled WGS sequence"/>
</dbReference>
<name>A0ACA9K2K1_9GLOM</name>
<organism evidence="1 2">
    <name type="scientific">Acaulospora colombiana</name>
    <dbReference type="NCBI Taxonomy" id="27376"/>
    <lineage>
        <taxon>Eukaryota</taxon>
        <taxon>Fungi</taxon>
        <taxon>Fungi incertae sedis</taxon>
        <taxon>Mucoromycota</taxon>
        <taxon>Glomeromycotina</taxon>
        <taxon>Glomeromycetes</taxon>
        <taxon>Diversisporales</taxon>
        <taxon>Acaulosporaceae</taxon>
        <taxon>Acaulospora</taxon>
    </lineage>
</organism>
<proteinExistence type="predicted"/>
<gene>
    <name evidence="1" type="ORF">ACOLOM_LOCUS633</name>
</gene>
<comment type="caution">
    <text evidence="1">The sequence shown here is derived from an EMBL/GenBank/DDBJ whole genome shotgun (WGS) entry which is preliminary data.</text>
</comment>
<accession>A0ACA9K2K1</accession>
<evidence type="ECO:0000313" key="1">
    <source>
        <dbReference type="EMBL" id="CAG8448219.1"/>
    </source>
</evidence>
<reference evidence="1" key="1">
    <citation type="submission" date="2021-06" db="EMBL/GenBank/DDBJ databases">
        <authorList>
            <person name="Kallberg Y."/>
            <person name="Tangrot J."/>
            <person name="Rosling A."/>
        </authorList>
    </citation>
    <scope>NUCLEOTIDE SEQUENCE</scope>
    <source>
        <strain evidence="1">CL356</strain>
    </source>
</reference>
<protein>
    <submittedName>
        <fullName evidence="1">2960_t:CDS:1</fullName>
    </submittedName>
</protein>
<dbReference type="EMBL" id="CAJVPT010000649">
    <property type="protein sequence ID" value="CAG8448219.1"/>
    <property type="molecule type" value="Genomic_DNA"/>
</dbReference>